<dbReference type="InterPro" id="IPR009003">
    <property type="entry name" value="Peptidase_S1_PA"/>
</dbReference>
<keyword evidence="4" id="KW-0645">Protease</keyword>
<dbReference type="PROSITE" id="PS50240">
    <property type="entry name" value="TRYPSIN_DOM"/>
    <property type="match status" value="1"/>
</dbReference>
<dbReference type="PANTHER" id="PTHR24258">
    <property type="entry name" value="SERINE PROTEASE-RELATED"/>
    <property type="match status" value="1"/>
</dbReference>
<dbReference type="InterPro" id="IPR001254">
    <property type="entry name" value="Trypsin_dom"/>
</dbReference>
<sequence length="304" mass="33885">MWVLVFCYLFTFDRIWASRHQQNQQVDVVSSVYQSRVLTIVDCRTPNGQSGFCGTITDCSYLLMDIIKLQQSVCFGEFLRPGVCCPKKQLYPFPPSVFATTTTTTIRPLSTDPPGPVLEGSRQACGVGERVSRIVGGFETSPGQWPWMVAIFLRTRSSEKFWCGGALIDDRVVLTAGHCLSHPLGYSYVASTIVRCTCWETTNYGQLNTGILQQVSMPIWDNDDCKKKYTQPITEGFLCAGFTEGGKDACQGDSGGPLMVRDRNKRWTVVGIVSFGSRCAQAGYPGVYTRITNYMDWIRENVGF</sequence>
<evidence type="ECO:0000256" key="3">
    <source>
        <dbReference type="ARBA" id="ARBA00024195"/>
    </source>
</evidence>
<dbReference type="SUPFAM" id="SSF50494">
    <property type="entry name" value="Trypsin-like serine proteases"/>
    <property type="match status" value="1"/>
</dbReference>
<dbReference type="Gene3D" id="2.40.10.10">
    <property type="entry name" value="Trypsin-like serine proteases"/>
    <property type="match status" value="2"/>
</dbReference>
<dbReference type="PROSITE" id="PS00135">
    <property type="entry name" value="TRYPSIN_SER"/>
    <property type="match status" value="1"/>
</dbReference>
<protein>
    <submittedName>
        <fullName evidence="9">Proclotting enzyme-like</fullName>
    </submittedName>
</protein>
<dbReference type="Proteomes" id="UP000694941">
    <property type="component" value="Unplaced"/>
</dbReference>
<evidence type="ECO:0000256" key="2">
    <source>
        <dbReference type="ARBA" id="ARBA00023157"/>
    </source>
</evidence>
<evidence type="ECO:0000256" key="5">
    <source>
        <dbReference type="SAM" id="SignalP"/>
    </source>
</evidence>
<name>A0ABM1TQU4_LIMPO</name>
<dbReference type="CDD" id="cd00190">
    <property type="entry name" value="Tryp_SPc"/>
    <property type="match status" value="1"/>
</dbReference>
<keyword evidence="2" id="KW-1015">Disulfide bond</keyword>
<evidence type="ECO:0000256" key="4">
    <source>
        <dbReference type="RuleBase" id="RU363034"/>
    </source>
</evidence>
<dbReference type="InterPro" id="IPR018114">
    <property type="entry name" value="TRYPSIN_HIS"/>
</dbReference>
<dbReference type="InterPro" id="IPR022700">
    <property type="entry name" value="CLIP"/>
</dbReference>
<dbReference type="SMART" id="SM00680">
    <property type="entry name" value="CLIP"/>
    <property type="match status" value="1"/>
</dbReference>
<evidence type="ECO:0000256" key="1">
    <source>
        <dbReference type="ARBA" id="ARBA00022729"/>
    </source>
</evidence>
<comment type="similarity">
    <text evidence="3">Belongs to the peptidase S1 family. CLIP subfamily.</text>
</comment>
<dbReference type="GeneID" id="106474180"/>
<feature type="domain" description="Clip" evidence="7">
    <location>
        <begin position="42"/>
        <end position="85"/>
    </location>
</feature>
<keyword evidence="4" id="KW-0378">Hydrolase</keyword>
<dbReference type="Pfam" id="PF00089">
    <property type="entry name" value="Trypsin"/>
    <property type="match status" value="2"/>
</dbReference>
<proteinExistence type="inferred from homology"/>
<evidence type="ECO:0000313" key="9">
    <source>
        <dbReference type="RefSeq" id="XP_022258250.1"/>
    </source>
</evidence>
<evidence type="ECO:0000313" key="8">
    <source>
        <dbReference type="Proteomes" id="UP000694941"/>
    </source>
</evidence>
<dbReference type="RefSeq" id="XP_022258250.1">
    <property type="nucleotide sequence ID" value="XM_022402542.1"/>
</dbReference>
<reference evidence="9" key="1">
    <citation type="submission" date="2025-08" db="UniProtKB">
        <authorList>
            <consortium name="RefSeq"/>
        </authorList>
    </citation>
    <scope>IDENTIFICATION</scope>
    <source>
        <tissue evidence="9">Muscle</tissue>
    </source>
</reference>
<feature type="domain" description="Peptidase S1" evidence="6">
    <location>
        <begin position="134"/>
        <end position="303"/>
    </location>
</feature>
<keyword evidence="1 5" id="KW-0732">Signal</keyword>
<dbReference type="SMART" id="SM00020">
    <property type="entry name" value="Tryp_SPc"/>
    <property type="match status" value="1"/>
</dbReference>
<feature type="chain" id="PRO_5046924088" evidence="5">
    <location>
        <begin position="18"/>
        <end position="304"/>
    </location>
</feature>
<dbReference type="InterPro" id="IPR043504">
    <property type="entry name" value="Peptidase_S1_PA_chymotrypsin"/>
</dbReference>
<keyword evidence="4" id="KW-0720">Serine protease</keyword>
<dbReference type="PANTHER" id="PTHR24258:SF116">
    <property type="entry name" value="FI16631P1-RELATED"/>
    <property type="match status" value="1"/>
</dbReference>
<evidence type="ECO:0000259" key="7">
    <source>
        <dbReference type="PROSITE" id="PS51888"/>
    </source>
</evidence>
<gene>
    <name evidence="9" type="primary">LOC106474180</name>
</gene>
<dbReference type="InterPro" id="IPR033116">
    <property type="entry name" value="TRYPSIN_SER"/>
</dbReference>
<keyword evidence="8" id="KW-1185">Reference proteome</keyword>
<organism evidence="8 9">
    <name type="scientific">Limulus polyphemus</name>
    <name type="common">Atlantic horseshoe crab</name>
    <dbReference type="NCBI Taxonomy" id="6850"/>
    <lineage>
        <taxon>Eukaryota</taxon>
        <taxon>Metazoa</taxon>
        <taxon>Ecdysozoa</taxon>
        <taxon>Arthropoda</taxon>
        <taxon>Chelicerata</taxon>
        <taxon>Merostomata</taxon>
        <taxon>Xiphosura</taxon>
        <taxon>Limulidae</taxon>
        <taxon>Limulus</taxon>
    </lineage>
</organism>
<feature type="signal peptide" evidence="5">
    <location>
        <begin position="1"/>
        <end position="17"/>
    </location>
</feature>
<accession>A0ABM1TQU4</accession>
<evidence type="ECO:0000259" key="6">
    <source>
        <dbReference type="PROSITE" id="PS50240"/>
    </source>
</evidence>
<dbReference type="PROSITE" id="PS00134">
    <property type="entry name" value="TRYPSIN_HIS"/>
    <property type="match status" value="1"/>
</dbReference>
<dbReference type="PROSITE" id="PS51888">
    <property type="entry name" value="CLIP"/>
    <property type="match status" value="1"/>
</dbReference>